<reference evidence="4" key="1">
    <citation type="submission" date="2012-12" db="EMBL/GenBank/DDBJ databases">
        <authorList>
            <person name="Hellsten U."/>
            <person name="Grimwood J."/>
            <person name="Chapman J.A."/>
            <person name="Shapiro H."/>
            <person name="Aerts A."/>
            <person name="Otillar R.P."/>
            <person name="Terry A.Y."/>
            <person name="Boore J.L."/>
            <person name="Simakov O."/>
            <person name="Marletaz F."/>
            <person name="Cho S.-J."/>
            <person name="Edsinger-Gonzales E."/>
            <person name="Havlak P."/>
            <person name="Kuo D.-H."/>
            <person name="Larsson T."/>
            <person name="Lv J."/>
            <person name="Arendt D."/>
            <person name="Savage R."/>
            <person name="Osoegawa K."/>
            <person name="de Jong P."/>
            <person name="Lindberg D.R."/>
            <person name="Seaver E.C."/>
            <person name="Weisblat D.A."/>
            <person name="Putnam N.H."/>
            <person name="Grigoriev I.V."/>
            <person name="Rokhsar D.S."/>
        </authorList>
    </citation>
    <scope>NUCLEOTIDE SEQUENCE</scope>
    <source>
        <strain evidence="4">I ESC-2004</strain>
    </source>
</reference>
<reference evidence="2 4" key="2">
    <citation type="journal article" date="2013" name="Nature">
        <title>Insights into bilaterian evolution from three spiralian genomes.</title>
        <authorList>
            <person name="Simakov O."/>
            <person name="Marletaz F."/>
            <person name="Cho S.J."/>
            <person name="Edsinger-Gonzales E."/>
            <person name="Havlak P."/>
            <person name="Hellsten U."/>
            <person name="Kuo D.H."/>
            <person name="Larsson T."/>
            <person name="Lv J."/>
            <person name="Arendt D."/>
            <person name="Savage R."/>
            <person name="Osoegawa K."/>
            <person name="de Jong P."/>
            <person name="Grimwood J."/>
            <person name="Chapman J.A."/>
            <person name="Shapiro H."/>
            <person name="Aerts A."/>
            <person name="Otillar R.P."/>
            <person name="Terry A.Y."/>
            <person name="Boore J.L."/>
            <person name="Grigoriev I.V."/>
            <person name="Lindberg D.R."/>
            <person name="Seaver E.C."/>
            <person name="Weisblat D.A."/>
            <person name="Putnam N.H."/>
            <person name="Rokhsar D.S."/>
        </authorList>
    </citation>
    <scope>NUCLEOTIDE SEQUENCE</scope>
    <source>
        <strain evidence="2 4">I ESC-2004</strain>
    </source>
</reference>
<dbReference type="OrthoDB" id="8950272at2759"/>
<dbReference type="EMBL" id="KB303150">
    <property type="protein sequence ID" value="ELU03444.1"/>
    <property type="molecule type" value="Genomic_DNA"/>
</dbReference>
<dbReference type="Proteomes" id="UP000014760">
    <property type="component" value="Unassembled WGS sequence"/>
</dbReference>
<dbReference type="EMBL" id="AMQN01008451">
    <property type="status" value="NOT_ANNOTATED_CDS"/>
    <property type="molecule type" value="Genomic_DNA"/>
</dbReference>
<proteinExistence type="predicted"/>
<dbReference type="HOGENOM" id="CLU_1697190_0_0_1"/>
<dbReference type="AlphaFoldDB" id="R7UBV6"/>
<name>R7UBV6_CAPTE</name>
<keyword evidence="4" id="KW-1185">Reference proteome</keyword>
<dbReference type="EnsemblMetazoa" id="CapteT211502">
    <property type="protein sequence ID" value="CapteP211502"/>
    <property type="gene ID" value="CapteG211502"/>
</dbReference>
<accession>R7UBV6</accession>
<evidence type="ECO:0000313" key="3">
    <source>
        <dbReference type="EnsemblMetazoa" id="CapteP211502"/>
    </source>
</evidence>
<reference evidence="3" key="3">
    <citation type="submission" date="2015-06" db="UniProtKB">
        <authorList>
            <consortium name="EnsemblMetazoa"/>
        </authorList>
    </citation>
    <scope>IDENTIFICATION</scope>
</reference>
<feature type="coiled-coil region" evidence="1">
    <location>
        <begin position="67"/>
        <end position="101"/>
    </location>
</feature>
<evidence type="ECO:0000313" key="4">
    <source>
        <dbReference type="Proteomes" id="UP000014760"/>
    </source>
</evidence>
<evidence type="ECO:0000313" key="2">
    <source>
        <dbReference type="EMBL" id="ELU03444.1"/>
    </source>
</evidence>
<keyword evidence="1" id="KW-0175">Coiled coil</keyword>
<gene>
    <name evidence="2" type="ORF">CAPTEDRAFT_211502</name>
</gene>
<protein>
    <submittedName>
        <fullName evidence="2 3">Uncharacterized protein</fullName>
    </submittedName>
</protein>
<dbReference type="EMBL" id="AMQN01008450">
    <property type="status" value="NOT_ANNOTATED_CDS"/>
    <property type="molecule type" value="Genomic_DNA"/>
</dbReference>
<organism evidence="2">
    <name type="scientific">Capitella teleta</name>
    <name type="common">Polychaete worm</name>
    <dbReference type="NCBI Taxonomy" id="283909"/>
    <lineage>
        <taxon>Eukaryota</taxon>
        <taxon>Metazoa</taxon>
        <taxon>Spiralia</taxon>
        <taxon>Lophotrochozoa</taxon>
        <taxon>Annelida</taxon>
        <taxon>Polychaeta</taxon>
        <taxon>Sedentaria</taxon>
        <taxon>Scolecida</taxon>
        <taxon>Capitellidae</taxon>
        <taxon>Capitella</taxon>
    </lineage>
</organism>
<sequence length="155" mass="17930">MAPLRLIAGETLQLERNEIDQRLQRAEDSHNQERWTENSPQFVESCKELQDKAIEKIRPYARDRQFLISLLRKYNNGQETYKNLQDQIKKTDAKIKKVVRSFNGLGCADTIDEGAALSLQSNVYSYKEVPSKAQTPFFHSPITLFPKMIVFNPDP</sequence>
<evidence type="ECO:0000256" key="1">
    <source>
        <dbReference type="SAM" id="Coils"/>
    </source>
</evidence>